<dbReference type="Proteomes" id="UP001197378">
    <property type="component" value="Unassembled WGS sequence"/>
</dbReference>
<dbReference type="AlphaFoldDB" id="A0AAE2YN46"/>
<sequence length="323" mass="35066">MAAELDHLFSYGPLDVVATNDEKARGLHVLHEDAQMSAFIPSDDPLHKELFSLIEKNPHSRGFVANQIQARLEQEGRWAGPALDDEGISFGPSQEVVREPAVGTGNPARDLDSDVEQEATIPELQQRTPLAVGPVMPIEAGVSVAKEPEQPEASAKGMAEPSTEEDLTKDWPGNPAKDAQAPEQKAPESEPVRTFPKKSPPEVLLAEPKRGKALVLDHGDKVSVTNRAMLGIGREAEDRRNKSVEVALKAAKERFGEPVRFSGSRAFEEKTIEMAVRLGIALEPATEHGKRAYEKALEARNALGPSQNRAPVKQKVVEKGIGL</sequence>
<feature type="region of interest" description="Disordered" evidence="1">
    <location>
        <begin position="301"/>
        <end position="323"/>
    </location>
</feature>
<evidence type="ECO:0000256" key="1">
    <source>
        <dbReference type="SAM" id="MobiDB-lite"/>
    </source>
</evidence>
<keyword evidence="4" id="KW-1185">Reference proteome</keyword>
<feature type="domain" description="Large polyvalent protein-associated" evidence="2">
    <location>
        <begin position="209"/>
        <end position="285"/>
    </location>
</feature>
<protein>
    <recommendedName>
        <fullName evidence="2">Large polyvalent protein-associated domain-containing protein</fullName>
    </recommendedName>
</protein>
<gene>
    <name evidence="3" type="ORF">HFQ13_03200</name>
</gene>
<feature type="region of interest" description="Disordered" evidence="1">
    <location>
        <begin position="144"/>
        <end position="210"/>
    </location>
</feature>
<dbReference type="EMBL" id="JAAXYO010000037">
    <property type="protein sequence ID" value="MBU2787229.1"/>
    <property type="molecule type" value="Genomic_DNA"/>
</dbReference>
<dbReference type="Pfam" id="PF18821">
    <property type="entry name" value="LPD7"/>
    <property type="match status" value="1"/>
</dbReference>
<accession>A0AAE2YN46</accession>
<reference evidence="3" key="1">
    <citation type="journal article" date="2021" name="ISME J.">
        <title>Genomic evolution of the class Acidithiobacillia: deep-branching Proteobacteria living in extreme acidic conditions.</title>
        <authorList>
            <person name="Moya-Beltran A."/>
            <person name="Beard S."/>
            <person name="Rojas-Villalobos C."/>
            <person name="Issotta F."/>
            <person name="Gallardo Y."/>
            <person name="Ulloa R."/>
            <person name="Giaveno A."/>
            <person name="Degli Esposti M."/>
            <person name="Johnson D.B."/>
            <person name="Quatrini R."/>
        </authorList>
    </citation>
    <scope>NUCLEOTIDE SEQUENCE</scope>
    <source>
        <strain evidence="3">VAN18-1</strain>
    </source>
</reference>
<dbReference type="InterPro" id="IPR040677">
    <property type="entry name" value="LPD7"/>
</dbReference>
<evidence type="ECO:0000259" key="2">
    <source>
        <dbReference type="Pfam" id="PF18821"/>
    </source>
</evidence>
<evidence type="ECO:0000313" key="3">
    <source>
        <dbReference type="EMBL" id="MBU2787229.1"/>
    </source>
</evidence>
<proteinExistence type="predicted"/>
<comment type="caution">
    <text evidence="3">The sequence shown here is derived from an EMBL/GenBank/DDBJ whole genome shotgun (WGS) entry which is preliminary data.</text>
</comment>
<name>A0AAE2YN46_9PROT</name>
<evidence type="ECO:0000313" key="4">
    <source>
        <dbReference type="Proteomes" id="UP001197378"/>
    </source>
</evidence>
<organism evidence="3 4">
    <name type="scientific">Igneacidithiobacillus copahuensis</name>
    <dbReference type="NCBI Taxonomy" id="2724909"/>
    <lineage>
        <taxon>Bacteria</taxon>
        <taxon>Pseudomonadati</taxon>
        <taxon>Pseudomonadota</taxon>
        <taxon>Acidithiobacillia</taxon>
        <taxon>Acidithiobacillales</taxon>
        <taxon>Acidithiobacillaceae</taxon>
        <taxon>Igneacidithiobacillus</taxon>
    </lineage>
</organism>